<evidence type="ECO:0000313" key="1">
    <source>
        <dbReference type="EMBL" id="KAJ7547617.1"/>
    </source>
</evidence>
<keyword evidence="2" id="KW-1185">Reference proteome</keyword>
<organism evidence="1 2">
    <name type="scientific">Diphasiastrum complanatum</name>
    <name type="common">Issler's clubmoss</name>
    <name type="synonym">Lycopodium complanatum</name>
    <dbReference type="NCBI Taxonomy" id="34168"/>
    <lineage>
        <taxon>Eukaryota</taxon>
        <taxon>Viridiplantae</taxon>
        <taxon>Streptophyta</taxon>
        <taxon>Embryophyta</taxon>
        <taxon>Tracheophyta</taxon>
        <taxon>Lycopodiopsida</taxon>
        <taxon>Lycopodiales</taxon>
        <taxon>Lycopodiaceae</taxon>
        <taxon>Lycopodioideae</taxon>
        <taxon>Diphasiastrum</taxon>
    </lineage>
</organism>
<sequence>MSWWESLLPMAVIGGMLVVMGNIQYGVNKAMYGKPKHPGADTWDRLMEERDQRLLEEAAVASKGK</sequence>
<comment type="caution">
    <text evidence="1">The sequence shown here is derived from an EMBL/GenBank/DDBJ whole genome shotgun (WGS) entry which is preliminary data.</text>
</comment>
<protein>
    <submittedName>
        <fullName evidence="1">Uncharacterized protein</fullName>
    </submittedName>
</protein>
<accession>A0ACC2D031</accession>
<name>A0ACC2D031_DIPCM</name>
<dbReference type="EMBL" id="CM055099">
    <property type="protein sequence ID" value="KAJ7547617.1"/>
    <property type="molecule type" value="Genomic_DNA"/>
</dbReference>
<dbReference type="Proteomes" id="UP001162992">
    <property type="component" value="Chromosome 8"/>
</dbReference>
<proteinExistence type="predicted"/>
<evidence type="ECO:0000313" key="2">
    <source>
        <dbReference type="Proteomes" id="UP001162992"/>
    </source>
</evidence>
<reference evidence="2" key="1">
    <citation type="journal article" date="2024" name="Proc. Natl. Acad. Sci. U.S.A.">
        <title>Extraordinary preservation of gene collinearity over three hundred million years revealed in homosporous lycophytes.</title>
        <authorList>
            <person name="Li C."/>
            <person name="Wickell D."/>
            <person name="Kuo L.Y."/>
            <person name="Chen X."/>
            <person name="Nie B."/>
            <person name="Liao X."/>
            <person name="Peng D."/>
            <person name="Ji J."/>
            <person name="Jenkins J."/>
            <person name="Williams M."/>
            <person name="Shu S."/>
            <person name="Plott C."/>
            <person name="Barry K."/>
            <person name="Rajasekar S."/>
            <person name="Grimwood J."/>
            <person name="Han X."/>
            <person name="Sun S."/>
            <person name="Hou Z."/>
            <person name="He W."/>
            <person name="Dai G."/>
            <person name="Sun C."/>
            <person name="Schmutz J."/>
            <person name="Leebens-Mack J.H."/>
            <person name="Li F.W."/>
            <person name="Wang L."/>
        </authorList>
    </citation>
    <scope>NUCLEOTIDE SEQUENCE [LARGE SCALE GENOMIC DNA]</scope>
    <source>
        <strain evidence="2">cv. PW_Plant_1</strain>
    </source>
</reference>
<gene>
    <name evidence="1" type="ORF">O6H91_08G095400</name>
</gene>